<keyword evidence="2" id="KW-1133">Transmembrane helix</keyword>
<name>A0A931MES1_9BURK</name>
<dbReference type="SUPFAM" id="SSF58113">
    <property type="entry name" value="Apolipoprotein A-I"/>
    <property type="match status" value="1"/>
</dbReference>
<evidence type="ECO:0000256" key="2">
    <source>
        <dbReference type="SAM" id="Phobius"/>
    </source>
</evidence>
<keyword evidence="4" id="KW-1185">Reference proteome</keyword>
<keyword evidence="1" id="KW-0175">Coiled coil</keyword>
<keyword evidence="2" id="KW-0812">Transmembrane</keyword>
<feature type="coiled-coil region" evidence="1">
    <location>
        <begin position="121"/>
        <end position="152"/>
    </location>
</feature>
<evidence type="ECO:0000256" key="1">
    <source>
        <dbReference type="SAM" id="Coils"/>
    </source>
</evidence>
<sequence>MRARLIFIVVVAFLAAAFAGLNWSEFNRAAPLSFGAFVTDASLGMVMLFLLGLTLLVFLLSSAVHESRFVLHSHRHTKALDAQRALAEKAEASRFTDLRAQLETHLRETRQRESIVSAEFEKTLQQNHRELRAQMEQMHRALATRLGELESRLDGRQALAPEVVDVAPRNPVKL</sequence>
<reference evidence="3" key="1">
    <citation type="submission" date="2020-11" db="EMBL/GenBank/DDBJ databases">
        <title>Bacterial whole genome sequence for Caenimonas sp. DR4.4.</title>
        <authorList>
            <person name="Le V."/>
            <person name="Ko S.-R."/>
            <person name="Ahn C.-Y."/>
            <person name="Oh H.-M."/>
        </authorList>
    </citation>
    <scope>NUCLEOTIDE SEQUENCE</scope>
    <source>
        <strain evidence="3">DR4.4</strain>
    </source>
</reference>
<protein>
    <recommendedName>
        <fullName evidence="5">LapA family protein</fullName>
    </recommendedName>
</protein>
<evidence type="ECO:0000313" key="3">
    <source>
        <dbReference type="EMBL" id="MBG9386927.1"/>
    </source>
</evidence>
<feature type="transmembrane region" description="Helical" evidence="2">
    <location>
        <begin position="43"/>
        <end position="65"/>
    </location>
</feature>
<dbReference type="RefSeq" id="WP_196984883.1">
    <property type="nucleotide sequence ID" value="NZ_JADWYS010000001.1"/>
</dbReference>
<proteinExistence type="predicted"/>
<organism evidence="3 4">
    <name type="scientific">Caenimonas aquaedulcis</name>
    <dbReference type="NCBI Taxonomy" id="2793270"/>
    <lineage>
        <taxon>Bacteria</taxon>
        <taxon>Pseudomonadati</taxon>
        <taxon>Pseudomonadota</taxon>
        <taxon>Betaproteobacteria</taxon>
        <taxon>Burkholderiales</taxon>
        <taxon>Comamonadaceae</taxon>
        <taxon>Caenimonas</taxon>
    </lineage>
</organism>
<comment type="caution">
    <text evidence="3">The sequence shown here is derived from an EMBL/GenBank/DDBJ whole genome shotgun (WGS) entry which is preliminary data.</text>
</comment>
<dbReference type="AlphaFoldDB" id="A0A931MES1"/>
<evidence type="ECO:0008006" key="5">
    <source>
        <dbReference type="Google" id="ProtNLM"/>
    </source>
</evidence>
<dbReference type="Proteomes" id="UP000651050">
    <property type="component" value="Unassembled WGS sequence"/>
</dbReference>
<gene>
    <name evidence="3" type="ORF">I5803_02720</name>
</gene>
<accession>A0A931MES1</accession>
<dbReference type="EMBL" id="JADWYS010000001">
    <property type="protein sequence ID" value="MBG9386927.1"/>
    <property type="molecule type" value="Genomic_DNA"/>
</dbReference>
<evidence type="ECO:0000313" key="4">
    <source>
        <dbReference type="Proteomes" id="UP000651050"/>
    </source>
</evidence>
<keyword evidence="2" id="KW-0472">Membrane</keyword>